<gene>
    <name evidence="1" type="ORF">VH12019_00038</name>
</gene>
<evidence type="ECO:0000313" key="1">
    <source>
        <dbReference type="EMBL" id="QHJ74365.1"/>
    </source>
</evidence>
<proteinExistence type="predicted"/>
<accession>A0A6B9ST51</accession>
<dbReference type="EMBL" id="MN794232">
    <property type="protein sequence ID" value="QHJ74365.1"/>
    <property type="molecule type" value="Genomic_DNA"/>
</dbReference>
<evidence type="ECO:0000313" key="2">
    <source>
        <dbReference type="Proteomes" id="UP000464957"/>
    </source>
</evidence>
<sequence length="103" mass="11851">MAEEVKDYDRAVVVINYKSGRAVAFWVYRFEYEQAMRGASLTWQGAHDPLDSEESNELRERLARQNIALLEDPVKLATDVSDIESVWVAERYLGQDGEIPEDE</sequence>
<dbReference type="Proteomes" id="UP000464957">
    <property type="component" value="Segment"/>
</dbReference>
<name>A0A6B9ST51_9CAUD</name>
<protein>
    <submittedName>
        <fullName evidence="1">Uncharacterized protein</fullName>
    </submittedName>
</protein>
<reference evidence="1 2" key="1">
    <citation type="submission" date="2019-12" db="EMBL/GenBank/DDBJ databases">
        <authorList>
            <person name="Harris M."/>
            <person name="Ho T.C."/>
            <person name="Fruchtman H."/>
            <person name="Garin M."/>
            <person name="Kubatin V."/>
            <person name="Lu T."/>
            <person name="Xue L."/>
            <person name="Marr M.T."/>
        </authorList>
    </citation>
    <scope>NUCLEOTIDE SEQUENCE [LARGE SCALE GENOMIC DNA]</scope>
</reference>
<organism evidence="1 2">
    <name type="scientific">Vibrio phage VH1_2019</name>
    <dbReference type="NCBI Taxonomy" id="2686307"/>
    <lineage>
        <taxon>Viruses</taxon>
        <taxon>Duplodnaviria</taxon>
        <taxon>Heunggongvirae</taxon>
        <taxon>Uroviricota</taxon>
        <taxon>Caudoviricetes</taxon>
        <taxon>Pantevenvirales</taxon>
        <taxon>Straboviridae</taxon>
        <taxon>Schizotequatrovirus</taxon>
        <taxon>Schizotequatrovirus KVP40</taxon>
    </lineage>
</organism>